<keyword evidence="11" id="KW-1185">Reference proteome</keyword>
<dbReference type="EMBL" id="ML119781">
    <property type="protein sequence ID" value="RPA74760.1"/>
    <property type="molecule type" value="Genomic_DNA"/>
</dbReference>
<dbReference type="Gene3D" id="1.25.40.20">
    <property type="entry name" value="Ankyrin repeat-containing domain"/>
    <property type="match status" value="1"/>
</dbReference>
<evidence type="ECO:0000256" key="3">
    <source>
        <dbReference type="ARBA" id="ARBA00022737"/>
    </source>
</evidence>
<protein>
    <submittedName>
        <fullName evidence="10">Ankyrin</fullName>
    </submittedName>
</protein>
<dbReference type="Gene3D" id="1.20.58.340">
    <property type="entry name" value="Magnesium transport protein CorA, transmembrane region"/>
    <property type="match status" value="1"/>
</dbReference>
<dbReference type="SMART" id="SM00248">
    <property type="entry name" value="ANK"/>
    <property type="match status" value="4"/>
</dbReference>
<proteinExistence type="predicted"/>
<name>A0A3N4HSI4_ASCIM</name>
<evidence type="ECO:0000256" key="8">
    <source>
        <dbReference type="SAM" id="Phobius"/>
    </source>
</evidence>
<feature type="repeat" description="ANK" evidence="7">
    <location>
        <begin position="202"/>
        <end position="234"/>
    </location>
</feature>
<dbReference type="OrthoDB" id="366390at2759"/>
<dbReference type="GO" id="GO:0016020">
    <property type="term" value="C:membrane"/>
    <property type="evidence" value="ECO:0007669"/>
    <property type="project" value="UniProtKB-SubCell"/>
</dbReference>
<evidence type="ECO:0000256" key="5">
    <source>
        <dbReference type="ARBA" id="ARBA00023043"/>
    </source>
</evidence>
<evidence type="ECO:0000313" key="10">
    <source>
        <dbReference type="EMBL" id="RPA74760.1"/>
    </source>
</evidence>
<dbReference type="SUPFAM" id="SSF144083">
    <property type="entry name" value="Magnesium transport protein CorA, transmembrane region"/>
    <property type="match status" value="1"/>
</dbReference>
<evidence type="ECO:0000256" key="2">
    <source>
        <dbReference type="ARBA" id="ARBA00022692"/>
    </source>
</evidence>
<evidence type="ECO:0000256" key="9">
    <source>
        <dbReference type="SAM" id="SignalP"/>
    </source>
</evidence>
<accession>A0A3N4HSI4</accession>
<comment type="subcellular location">
    <subcellularLocation>
        <location evidence="1">Membrane</location>
        <topology evidence="1">Multi-pass membrane protein</topology>
    </subcellularLocation>
</comment>
<keyword evidence="9" id="KW-0732">Signal</keyword>
<dbReference type="AlphaFoldDB" id="A0A3N4HSI4"/>
<organism evidence="10 11">
    <name type="scientific">Ascobolus immersus RN42</name>
    <dbReference type="NCBI Taxonomy" id="1160509"/>
    <lineage>
        <taxon>Eukaryota</taxon>
        <taxon>Fungi</taxon>
        <taxon>Dikarya</taxon>
        <taxon>Ascomycota</taxon>
        <taxon>Pezizomycotina</taxon>
        <taxon>Pezizomycetes</taxon>
        <taxon>Pezizales</taxon>
        <taxon>Ascobolaceae</taxon>
        <taxon>Ascobolus</taxon>
    </lineage>
</organism>
<dbReference type="PROSITE" id="PS50088">
    <property type="entry name" value="ANK_REPEAT"/>
    <property type="match status" value="1"/>
</dbReference>
<evidence type="ECO:0000256" key="6">
    <source>
        <dbReference type="ARBA" id="ARBA00023136"/>
    </source>
</evidence>
<keyword evidence="6 8" id="KW-0472">Membrane</keyword>
<dbReference type="Pfam" id="PF12796">
    <property type="entry name" value="Ank_2"/>
    <property type="match status" value="1"/>
</dbReference>
<reference evidence="10 11" key="1">
    <citation type="journal article" date="2018" name="Nat. Ecol. Evol.">
        <title>Pezizomycetes genomes reveal the molecular basis of ectomycorrhizal truffle lifestyle.</title>
        <authorList>
            <person name="Murat C."/>
            <person name="Payen T."/>
            <person name="Noel B."/>
            <person name="Kuo A."/>
            <person name="Morin E."/>
            <person name="Chen J."/>
            <person name="Kohler A."/>
            <person name="Krizsan K."/>
            <person name="Balestrini R."/>
            <person name="Da Silva C."/>
            <person name="Montanini B."/>
            <person name="Hainaut M."/>
            <person name="Levati E."/>
            <person name="Barry K.W."/>
            <person name="Belfiori B."/>
            <person name="Cichocki N."/>
            <person name="Clum A."/>
            <person name="Dockter R.B."/>
            <person name="Fauchery L."/>
            <person name="Guy J."/>
            <person name="Iotti M."/>
            <person name="Le Tacon F."/>
            <person name="Lindquist E.A."/>
            <person name="Lipzen A."/>
            <person name="Malagnac F."/>
            <person name="Mello A."/>
            <person name="Molinier V."/>
            <person name="Miyauchi S."/>
            <person name="Poulain J."/>
            <person name="Riccioni C."/>
            <person name="Rubini A."/>
            <person name="Sitrit Y."/>
            <person name="Splivallo R."/>
            <person name="Traeger S."/>
            <person name="Wang M."/>
            <person name="Zifcakova L."/>
            <person name="Wipf D."/>
            <person name="Zambonelli A."/>
            <person name="Paolocci F."/>
            <person name="Nowrousian M."/>
            <person name="Ottonello S."/>
            <person name="Baldrian P."/>
            <person name="Spatafora J.W."/>
            <person name="Henrissat B."/>
            <person name="Nagy L.G."/>
            <person name="Aury J.M."/>
            <person name="Wincker P."/>
            <person name="Grigoriev I.V."/>
            <person name="Bonfante P."/>
            <person name="Martin F.M."/>
        </authorList>
    </citation>
    <scope>NUCLEOTIDE SEQUENCE [LARGE SCALE GENOMIC DNA]</scope>
    <source>
        <strain evidence="10 11">RN42</strain>
    </source>
</reference>
<dbReference type="SUPFAM" id="SSF48403">
    <property type="entry name" value="Ankyrin repeat"/>
    <property type="match status" value="1"/>
</dbReference>
<evidence type="ECO:0000256" key="1">
    <source>
        <dbReference type="ARBA" id="ARBA00004141"/>
    </source>
</evidence>
<evidence type="ECO:0000313" key="11">
    <source>
        <dbReference type="Proteomes" id="UP000275078"/>
    </source>
</evidence>
<feature type="transmembrane region" description="Helical" evidence="8">
    <location>
        <begin position="29"/>
        <end position="52"/>
    </location>
</feature>
<keyword evidence="3" id="KW-0677">Repeat</keyword>
<dbReference type="Proteomes" id="UP000275078">
    <property type="component" value="Unassembled WGS sequence"/>
</dbReference>
<dbReference type="InterPro" id="IPR002110">
    <property type="entry name" value="Ankyrin_rpt"/>
</dbReference>
<evidence type="ECO:0000256" key="4">
    <source>
        <dbReference type="ARBA" id="ARBA00022989"/>
    </source>
</evidence>
<keyword evidence="5 7" id="KW-0040">ANK repeat</keyword>
<dbReference type="InterPro" id="IPR036770">
    <property type="entry name" value="Ankyrin_rpt-contain_sf"/>
</dbReference>
<gene>
    <name evidence="10" type="ORF">BJ508DRAFT_30235</name>
</gene>
<keyword evidence="2 8" id="KW-0812">Transmembrane</keyword>
<sequence>MSWITFIFLPLLFVASIYGMNIDALEGNPSWYTALYFAVPLFTIVILSIHFIKHRTTIQQWLPYRKRIQSIVTSMSRLLRNQILQWRAKRRQARMGRWTEDEAAFMLESGTQEGADMELEDYRHRMEAHMVASIRRRELVLKSAVMSGCLQTVRFQLSHEPRLDLRTTLGASLCNHALLNGNYKIFKLLQQAGLDINIVDDDQTPPIFCAIRSGRLSVVKELIQMGAKLKARDILGRTALMIACKYEQDKLVKYLLSSTSLGRDWDYITAKESRLGKEAIHYAAQGGVINCVRHLLEAYRRFASATNGTPIDRLTQLDKRKRTPAMLAVTSVATIQFIQSQISKDDASDSKGILTEYLPLLLALSKTVKWARKLIKIHTTSTGDRFTNGGNDKSKLPAIENDLIQRTRVVEFYMAPKPEHSTSCYD</sequence>
<feature type="signal peptide" evidence="9">
    <location>
        <begin position="1"/>
        <end position="19"/>
    </location>
</feature>
<keyword evidence="4 8" id="KW-1133">Transmembrane helix</keyword>
<dbReference type="PANTHER" id="PTHR24198">
    <property type="entry name" value="ANKYRIN REPEAT AND PROTEIN KINASE DOMAIN-CONTAINING PROTEIN"/>
    <property type="match status" value="1"/>
</dbReference>
<dbReference type="PANTHER" id="PTHR24198:SF165">
    <property type="entry name" value="ANKYRIN REPEAT-CONTAINING PROTEIN-RELATED"/>
    <property type="match status" value="1"/>
</dbReference>
<evidence type="ECO:0000256" key="7">
    <source>
        <dbReference type="PROSITE-ProRule" id="PRU00023"/>
    </source>
</evidence>
<dbReference type="InterPro" id="IPR045863">
    <property type="entry name" value="CorA_TM1_TM2"/>
</dbReference>
<dbReference type="STRING" id="1160509.A0A3N4HSI4"/>
<feature type="chain" id="PRO_5018082852" evidence="9">
    <location>
        <begin position="20"/>
        <end position="426"/>
    </location>
</feature>